<evidence type="ECO:0000313" key="2">
    <source>
        <dbReference type="Proteomes" id="UP001162164"/>
    </source>
</evidence>
<protein>
    <submittedName>
        <fullName evidence="1">Uncharacterized protein</fullName>
    </submittedName>
</protein>
<dbReference type="EMBL" id="JAPWTJ010001052">
    <property type="protein sequence ID" value="KAJ8974108.1"/>
    <property type="molecule type" value="Genomic_DNA"/>
</dbReference>
<dbReference type="Proteomes" id="UP001162164">
    <property type="component" value="Unassembled WGS sequence"/>
</dbReference>
<evidence type="ECO:0000313" key="1">
    <source>
        <dbReference type="EMBL" id="KAJ8974108.1"/>
    </source>
</evidence>
<keyword evidence="2" id="KW-1185">Reference proteome</keyword>
<organism evidence="1 2">
    <name type="scientific">Molorchus minor</name>
    <dbReference type="NCBI Taxonomy" id="1323400"/>
    <lineage>
        <taxon>Eukaryota</taxon>
        <taxon>Metazoa</taxon>
        <taxon>Ecdysozoa</taxon>
        <taxon>Arthropoda</taxon>
        <taxon>Hexapoda</taxon>
        <taxon>Insecta</taxon>
        <taxon>Pterygota</taxon>
        <taxon>Neoptera</taxon>
        <taxon>Endopterygota</taxon>
        <taxon>Coleoptera</taxon>
        <taxon>Polyphaga</taxon>
        <taxon>Cucujiformia</taxon>
        <taxon>Chrysomeloidea</taxon>
        <taxon>Cerambycidae</taxon>
        <taxon>Lamiinae</taxon>
        <taxon>Monochamini</taxon>
        <taxon>Molorchus</taxon>
    </lineage>
</organism>
<comment type="caution">
    <text evidence="1">The sequence shown here is derived from an EMBL/GenBank/DDBJ whole genome shotgun (WGS) entry which is preliminary data.</text>
</comment>
<gene>
    <name evidence="1" type="ORF">NQ317_010582</name>
</gene>
<reference evidence="1" key="1">
    <citation type="journal article" date="2023" name="Insect Mol. Biol.">
        <title>Genome sequencing provides insights into the evolution of gene families encoding plant cell wall-degrading enzymes in longhorned beetles.</title>
        <authorList>
            <person name="Shin N.R."/>
            <person name="Okamura Y."/>
            <person name="Kirsch R."/>
            <person name="Pauchet Y."/>
        </authorList>
    </citation>
    <scope>NUCLEOTIDE SEQUENCE</scope>
    <source>
        <strain evidence="1">MMC_N1</strain>
    </source>
</reference>
<proteinExistence type="predicted"/>
<accession>A0ABQ9J8W9</accession>
<sequence>MASEVSDWVCQIRAYQITAMASVGVTLERFEGGVRSSEICRSQIKEDSDVVLEAEEVDGNDQRMDLTKLNQVSVLETKPLIKIFELPENIPQPILSADLMTTKYGETILIEFEEGKAFLPKRVVPLMKNNLTEFTNSKYSLIFTGLKDVKKTSLATTFHFIETKSLKRTTSGSTRAAASKIVTRKR</sequence>
<name>A0ABQ9J8W9_9CUCU</name>